<dbReference type="NCBIfam" id="TIGR00549">
    <property type="entry name" value="mevalon_kin"/>
    <property type="match status" value="1"/>
</dbReference>
<keyword evidence="1 10" id="KW-0963">Cytoplasm</keyword>
<evidence type="ECO:0000256" key="10">
    <source>
        <dbReference type="RuleBase" id="RU363087"/>
    </source>
</evidence>
<evidence type="ECO:0000256" key="3">
    <source>
        <dbReference type="ARBA" id="ARBA00022679"/>
    </source>
</evidence>
<proteinExistence type="inferred from homology"/>
<dbReference type="PRINTS" id="PR00959">
    <property type="entry name" value="MEVGALKINASE"/>
</dbReference>
<dbReference type="SUPFAM" id="SSF55060">
    <property type="entry name" value="GHMP Kinase, C-terminal domain"/>
    <property type="match status" value="1"/>
</dbReference>
<evidence type="ECO:0000256" key="2">
    <source>
        <dbReference type="ARBA" id="ARBA00022516"/>
    </source>
</evidence>
<dbReference type="InParanoid" id="A0A7R8YNL0"/>
<evidence type="ECO:0000256" key="5">
    <source>
        <dbReference type="ARBA" id="ARBA00022777"/>
    </source>
</evidence>
<keyword evidence="4 10" id="KW-0547">Nucleotide-binding</keyword>
<reference evidence="13 14" key="1">
    <citation type="submission" date="2020-11" db="EMBL/GenBank/DDBJ databases">
        <authorList>
            <person name="Wallbank WR R."/>
            <person name="Pardo Diaz C."/>
            <person name="Kozak K."/>
            <person name="Martin S."/>
            <person name="Jiggins C."/>
            <person name="Moest M."/>
            <person name="Warren A I."/>
            <person name="Generalovic N T."/>
            <person name="Byers J.R.P. K."/>
            <person name="Montejo-Kovacevich G."/>
            <person name="Yen C E."/>
        </authorList>
    </citation>
    <scope>NUCLEOTIDE SEQUENCE [LARGE SCALE GENOMIC DNA]</scope>
</reference>
<feature type="domain" description="GHMP kinase N-terminal" evidence="11">
    <location>
        <begin position="125"/>
        <end position="210"/>
    </location>
</feature>
<dbReference type="GO" id="GO:0005829">
    <property type="term" value="C:cytosol"/>
    <property type="evidence" value="ECO:0007669"/>
    <property type="project" value="TreeGrafter"/>
</dbReference>
<comment type="catalytic activity">
    <reaction evidence="10">
        <text>(R)-mevalonate + ATP = (R)-5-phosphomevalonate + ADP + H(+)</text>
        <dbReference type="Rhea" id="RHEA:17065"/>
        <dbReference type="ChEBI" id="CHEBI:15378"/>
        <dbReference type="ChEBI" id="CHEBI:30616"/>
        <dbReference type="ChEBI" id="CHEBI:36464"/>
        <dbReference type="ChEBI" id="CHEBI:58146"/>
        <dbReference type="ChEBI" id="CHEBI:456216"/>
        <dbReference type="EC" id="2.7.1.36"/>
    </reaction>
</comment>
<keyword evidence="10" id="KW-1207">Sterol metabolism</keyword>
<dbReference type="EC" id="2.7.1.36" evidence="10"/>
<dbReference type="FunCoup" id="A0A7R8YNL0">
    <property type="interactions" value="1404"/>
</dbReference>
<keyword evidence="10" id="KW-0756">Sterol biosynthesis</keyword>
<evidence type="ECO:0000256" key="6">
    <source>
        <dbReference type="ARBA" id="ARBA00022840"/>
    </source>
</evidence>
<dbReference type="InterPro" id="IPR013750">
    <property type="entry name" value="GHMP_kinase_C_dom"/>
</dbReference>
<dbReference type="UniPathway" id="UPA00057">
    <property type="reaction ID" value="UER00098"/>
</dbReference>
<sequence length="382" mass="41275">MARIQLAFKVSAPGKVILHGEHSVVYGKPAVAGAVGARNSLIFREQSHDSIDLDYTSISVQHKFAVLEVNKVLEQFSGNENNLDSSDKIESFFKCLIPDNLTDQGRKGLTSTLYLLCGILSQNKIKSISTGFSIKITSELSVGAGLGSSASFGVCLSAAFITYSKCRSVGDLSLDLSPEDKNTISNWAFESEKIMHGTPSGVDNTVCTFGSIVKFTKLKPIEHVDIKRKINILLVDSKVSRSTIKLVKQVAELKQEFPSIVDHMLSAMEEVANHAADLYASDSVDSNCSFEKLKKLFQINNDLLKGIGVSHPKLENIFSIALANGYSSKITGAGGGGYALILLPDSYKEMESFKTLCSDLENAGFSYLETNVGGPGVVVERV</sequence>
<dbReference type="Pfam" id="PF00288">
    <property type="entry name" value="GHMP_kinases_N"/>
    <property type="match status" value="1"/>
</dbReference>
<comment type="pathway">
    <text evidence="9 10">Isoprenoid biosynthesis; isopentenyl diphosphate biosynthesis via mevalonate pathway; isopentenyl diphosphate from (R)-mevalonate: step 1/3.</text>
</comment>
<dbReference type="Gene3D" id="3.30.230.10">
    <property type="match status" value="1"/>
</dbReference>
<keyword evidence="10" id="KW-0753">Steroid metabolism</keyword>
<comment type="similarity">
    <text evidence="10">Belongs to the GHMP kinase family. Mevalonate kinase subfamily.</text>
</comment>
<dbReference type="AlphaFoldDB" id="A0A7R8YNL0"/>
<keyword evidence="5 10" id="KW-0418">Kinase</keyword>
<dbReference type="OMA" id="LMDFNHG"/>
<dbReference type="Pfam" id="PF08544">
    <property type="entry name" value="GHMP_kinases_C"/>
    <property type="match status" value="1"/>
</dbReference>
<keyword evidence="14" id="KW-1185">Reference proteome</keyword>
<dbReference type="InterPro" id="IPR006205">
    <property type="entry name" value="Mev_gal_kin"/>
</dbReference>
<evidence type="ECO:0000256" key="8">
    <source>
        <dbReference type="ARBA" id="ARBA00023098"/>
    </source>
</evidence>
<keyword evidence="10" id="KW-0752">Steroid biosynthesis</keyword>
<dbReference type="GO" id="GO:0006695">
    <property type="term" value="P:cholesterol biosynthetic process"/>
    <property type="evidence" value="ECO:0007669"/>
    <property type="project" value="TreeGrafter"/>
</dbReference>
<evidence type="ECO:0000259" key="11">
    <source>
        <dbReference type="Pfam" id="PF00288"/>
    </source>
</evidence>
<name>A0A7R8YNL0_HERIL</name>
<evidence type="ECO:0000256" key="4">
    <source>
        <dbReference type="ARBA" id="ARBA00022741"/>
    </source>
</evidence>
<accession>A0A7R8YNL0</accession>
<protein>
    <recommendedName>
        <fullName evidence="10">Mevalonate kinase</fullName>
        <shortName evidence="10">MK</shortName>
        <ecNumber evidence="10">2.7.1.36</ecNumber>
    </recommendedName>
</protein>
<keyword evidence="3 10" id="KW-0808">Transferase</keyword>
<evidence type="ECO:0000256" key="7">
    <source>
        <dbReference type="ARBA" id="ARBA00022842"/>
    </source>
</evidence>
<keyword evidence="2 10" id="KW-0444">Lipid biosynthesis</keyword>
<organism evidence="13 14">
    <name type="scientific">Hermetia illucens</name>
    <name type="common">Black soldier fly</name>
    <dbReference type="NCBI Taxonomy" id="343691"/>
    <lineage>
        <taxon>Eukaryota</taxon>
        <taxon>Metazoa</taxon>
        <taxon>Ecdysozoa</taxon>
        <taxon>Arthropoda</taxon>
        <taxon>Hexapoda</taxon>
        <taxon>Insecta</taxon>
        <taxon>Pterygota</taxon>
        <taxon>Neoptera</taxon>
        <taxon>Endopterygota</taxon>
        <taxon>Diptera</taxon>
        <taxon>Brachycera</taxon>
        <taxon>Stratiomyomorpha</taxon>
        <taxon>Stratiomyidae</taxon>
        <taxon>Hermetiinae</taxon>
        <taxon>Hermetia</taxon>
    </lineage>
</organism>
<dbReference type="GO" id="GO:0019287">
    <property type="term" value="P:isopentenyl diphosphate biosynthetic process, mevalonate pathway"/>
    <property type="evidence" value="ECO:0007669"/>
    <property type="project" value="UniProtKB-UniPathway"/>
</dbReference>
<keyword evidence="6 10" id="KW-0067">ATP-binding</keyword>
<dbReference type="InterPro" id="IPR036554">
    <property type="entry name" value="GHMP_kinase_C_sf"/>
</dbReference>
<dbReference type="InterPro" id="IPR006204">
    <property type="entry name" value="GHMP_kinase_N_dom"/>
</dbReference>
<evidence type="ECO:0000256" key="1">
    <source>
        <dbReference type="ARBA" id="ARBA00022490"/>
    </source>
</evidence>
<feature type="domain" description="GHMP kinase C-terminal" evidence="12">
    <location>
        <begin position="290"/>
        <end position="345"/>
    </location>
</feature>
<dbReference type="EMBL" id="LR899009">
    <property type="protein sequence ID" value="CAD7079746.1"/>
    <property type="molecule type" value="Genomic_DNA"/>
</dbReference>
<evidence type="ECO:0000313" key="13">
    <source>
        <dbReference type="EMBL" id="CAD7079746.1"/>
    </source>
</evidence>
<gene>
    <name evidence="13" type="ORF">HERILL_LOCUS2946</name>
</gene>
<keyword evidence="7" id="KW-0460">Magnesium</keyword>
<dbReference type="GO" id="GO:0005524">
    <property type="term" value="F:ATP binding"/>
    <property type="evidence" value="ECO:0007669"/>
    <property type="project" value="UniProtKB-KW"/>
</dbReference>
<dbReference type="InterPro" id="IPR020568">
    <property type="entry name" value="Ribosomal_Su5_D2-typ_SF"/>
</dbReference>
<dbReference type="PANTHER" id="PTHR43290">
    <property type="entry name" value="MEVALONATE KINASE"/>
    <property type="match status" value="1"/>
</dbReference>
<evidence type="ECO:0000313" key="14">
    <source>
        <dbReference type="Proteomes" id="UP000594454"/>
    </source>
</evidence>
<dbReference type="Proteomes" id="UP000594454">
    <property type="component" value="Chromosome 1"/>
</dbReference>
<dbReference type="GO" id="GO:0004496">
    <property type="term" value="F:mevalonate kinase activity"/>
    <property type="evidence" value="ECO:0007669"/>
    <property type="project" value="UniProtKB-EC"/>
</dbReference>
<comment type="subcellular location">
    <subcellularLocation>
        <location evidence="10">Cytoplasm</location>
    </subcellularLocation>
</comment>
<evidence type="ECO:0000256" key="9">
    <source>
        <dbReference type="ARBA" id="ARBA00029438"/>
    </source>
</evidence>
<keyword evidence="8 10" id="KW-0443">Lipid metabolism</keyword>
<dbReference type="SUPFAM" id="SSF54211">
    <property type="entry name" value="Ribosomal protein S5 domain 2-like"/>
    <property type="match status" value="1"/>
</dbReference>
<dbReference type="InterPro" id="IPR014721">
    <property type="entry name" value="Ribsml_uS5_D2-typ_fold_subgr"/>
</dbReference>
<evidence type="ECO:0000259" key="12">
    <source>
        <dbReference type="Pfam" id="PF08544"/>
    </source>
</evidence>
<dbReference type="OrthoDB" id="1652964at2759"/>
<dbReference type="Gene3D" id="3.30.70.890">
    <property type="entry name" value="GHMP kinase, C-terminal domain"/>
    <property type="match status" value="1"/>
</dbReference>
<dbReference type="PANTHER" id="PTHR43290:SF2">
    <property type="entry name" value="MEVALONATE KINASE"/>
    <property type="match status" value="1"/>
</dbReference>